<dbReference type="KEGG" id="fop:FNB79_15065"/>
<dbReference type="OrthoDB" id="952191at2"/>
<organism evidence="1 2">
    <name type="scientific">Formosa sediminum</name>
    <dbReference type="NCBI Taxonomy" id="2594004"/>
    <lineage>
        <taxon>Bacteria</taxon>
        <taxon>Pseudomonadati</taxon>
        <taxon>Bacteroidota</taxon>
        <taxon>Flavobacteriia</taxon>
        <taxon>Flavobacteriales</taxon>
        <taxon>Flavobacteriaceae</taxon>
        <taxon>Formosa</taxon>
    </lineage>
</organism>
<keyword evidence="2" id="KW-1185">Reference proteome</keyword>
<gene>
    <name evidence="1" type="ORF">FNB79_15065</name>
</gene>
<dbReference type="Pfam" id="PF20125">
    <property type="entry name" value="DUF6515"/>
    <property type="match status" value="1"/>
</dbReference>
<dbReference type="EMBL" id="CP041637">
    <property type="protein sequence ID" value="QDO95236.1"/>
    <property type="molecule type" value="Genomic_DNA"/>
</dbReference>
<name>A0A516GUQ7_9FLAO</name>
<dbReference type="InterPro" id="IPR045398">
    <property type="entry name" value="DUF6515"/>
</dbReference>
<dbReference type="Proteomes" id="UP000319209">
    <property type="component" value="Chromosome"/>
</dbReference>
<accession>A0A516GUQ7</accession>
<protein>
    <submittedName>
        <fullName evidence="1">Uncharacterized protein</fullName>
    </submittedName>
</protein>
<sequence>MKNNILISISIIGLLFYTGCANSQTVVVRKPYKTVVVTHPRRVAVVPPVRKPVVVAPAKTVVYRAPVVVRTIPPNWVTVYYNDIPYYYVDGIYYIPTETKDEFIPVPPKVGTVVPSLPEGAVKKIIDTNTYYEHNDILYKKIIVDETTKYEVVSTTEYQK</sequence>
<proteinExistence type="predicted"/>
<evidence type="ECO:0000313" key="2">
    <source>
        <dbReference type="Proteomes" id="UP000319209"/>
    </source>
</evidence>
<evidence type="ECO:0000313" key="1">
    <source>
        <dbReference type="EMBL" id="QDO95236.1"/>
    </source>
</evidence>
<dbReference type="RefSeq" id="WP_143382144.1">
    <property type="nucleotide sequence ID" value="NZ_CP041637.1"/>
</dbReference>
<reference evidence="1 2" key="1">
    <citation type="submission" date="2019-07" db="EMBL/GenBank/DDBJ databases">
        <title>Genome sequencing for Formosa sp. PS13.</title>
        <authorList>
            <person name="Park S.-J."/>
        </authorList>
    </citation>
    <scope>NUCLEOTIDE SEQUENCE [LARGE SCALE GENOMIC DNA]</scope>
    <source>
        <strain evidence="1 2">PS13</strain>
    </source>
</reference>
<dbReference type="AlphaFoldDB" id="A0A516GUQ7"/>